<gene>
    <name evidence="1" type="ORF">RUMGNA_01676</name>
</gene>
<protein>
    <submittedName>
        <fullName evidence="1">Uncharacterized protein</fullName>
    </submittedName>
</protein>
<dbReference type="Proteomes" id="UP000004410">
    <property type="component" value="Unassembled WGS sequence"/>
</dbReference>
<proteinExistence type="predicted"/>
<evidence type="ECO:0000313" key="2">
    <source>
        <dbReference type="Proteomes" id="UP000004410"/>
    </source>
</evidence>
<reference evidence="1 2" key="2">
    <citation type="submission" date="2007-06" db="EMBL/GenBank/DDBJ databases">
        <title>Draft genome sequence of Ruminococcus gnavus (ATCC 29149).</title>
        <authorList>
            <person name="Sudarsanam P."/>
            <person name="Ley R."/>
            <person name="Guruge J."/>
            <person name="Turnbaugh P.J."/>
            <person name="Mahowald M."/>
            <person name="Liep D."/>
            <person name="Gordon J."/>
        </authorList>
    </citation>
    <scope>NUCLEOTIDE SEQUENCE [LARGE SCALE GENOMIC DNA]</scope>
    <source>
        <strain evidence="1 2">ATCC 29149</strain>
    </source>
</reference>
<dbReference type="EMBL" id="AAYG02000012">
    <property type="protein sequence ID" value="EDN77869.1"/>
    <property type="molecule type" value="Genomic_DNA"/>
</dbReference>
<reference evidence="1 2" key="1">
    <citation type="submission" date="2007-04" db="EMBL/GenBank/DDBJ databases">
        <authorList>
            <person name="Fulton L."/>
            <person name="Clifton S."/>
            <person name="Fulton B."/>
            <person name="Xu J."/>
            <person name="Minx P."/>
            <person name="Pepin K.H."/>
            <person name="Johnson M."/>
            <person name="Thiruvilangam P."/>
            <person name="Bhonagiri V."/>
            <person name="Nash W.E."/>
            <person name="Mardis E.R."/>
            <person name="Wilson R.K."/>
        </authorList>
    </citation>
    <scope>NUCLEOTIDE SEQUENCE [LARGE SCALE GENOMIC DNA]</scope>
    <source>
        <strain evidence="1 2">ATCC 29149</strain>
    </source>
</reference>
<organism evidence="1 2">
    <name type="scientific">Mediterraneibacter gnavus (strain ATCC 29149 / DSM 114966 / JCM 6515 / VPI C7-9)</name>
    <name type="common">Ruminococcus gnavus</name>
    <dbReference type="NCBI Taxonomy" id="411470"/>
    <lineage>
        <taxon>Bacteria</taxon>
        <taxon>Bacillati</taxon>
        <taxon>Bacillota</taxon>
        <taxon>Clostridia</taxon>
        <taxon>Lachnospirales</taxon>
        <taxon>Lachnospiraceae</taxon>
        <taxon>Mediterraneibacter</taxon>
    </lineage>
</organism>
<accession>A7B298</accession>
<dbReference type="PaxDb" id="411470-RUMGNA_01676"/>
<sequence length="34" mass="3992">MKICQKLTEKQTLFRQQSCEKEKRTGLLSKPVPN</sequence>
<dbReference type="AlphaFoldDB" id="A7B298"/>
<comment type="caution">
    <text evidence="1">The sequence shown here is derived from an EMBL/GenBank/DDBJ whole genome shotgun (WGS) entry which is preliminary data.</text>
</comment>
<name>A7B298_MEDG7</name>
<evidence type="ECO:0000313" key="1">
    <source>
        <dbReference type="EMBL" id="EDN77869.1"/>
    </source>
</evidence>